<comment type="function">
    <text evidence="1">Involved in nucleolar processing of pre-18S ribosomal RNA.</text>
</comment>
<dbReference type="GO" id="GO:0000462">
    <property type="term" value="P:maturation of SSU-rRNA from tricistronic rRNA transcript (SSU-rRNA, 5.8S rRNA, LSU-rRNA)"/>
    <property type="evidence" value="ECO:0007669"/>
    <property type="project" value="TreeGrafter"/>
</dbReference>
<protein>
    <recommendedName>
        <fullName evidence="1">HEAT repeat-containing protein 1</fullName>
    </recommendedName>
</protein>
<organism evidence="2">
    <name type="scientific">Strombidium rassoulzadegani</name>
    <dbReference type="NCBI Taxonomy" id="1082188"/>
    <lineage>
        <taxon>Eukaryota</taxon>
        <taxon>Sar</taxon>
        <taxon>Alveolata</taxon>
        <taxon>Ciliophora</taxon>
        <taxon>Intramacronucleata</taxon>
        <taxon>Spirotrichea</taxon>
        <taxon>Oligotrichia</taxon>
        <taxon>Strombidiidae</taxon>
        <taxon>Strombidium</taxon>
    </lineage>
</organism>
<comment type="similarity">
    <text evidence="1">Belongs to the HEATR1/UTP10 family.</text>
</comment>
<dbReference type="GO" id="GO:0034455">
    <property type="term" value="C:t-UTP complex"/>
    <property type="evidence" value="ECO:0007669"/>
    <property type="project" value="TreeGrafter"/>
</dbReference>
<gene>
    <name evidence="2" type="ORF">SRAS04492_LOCUS8491</name>
</gene>
<evidence type="ECO:0000256" key="1">
    <source>
        <dbReference type="RuleBase" id="RU367065"/>
    </source>
</evidence>
<keyword evidence="1" id="KW-0698">rRNA processing</keyword>
<dbReference type="InterPro" id="IPR040191">
    <property type="entry name" value="UTP10"/>
</dbReference>
<reference evidence="2" key="1">
    <citation type="submission" date="2021-01" db="EMBL/GenBank/DDBJ databases">
        <authorList>
            <person name="Corre E."/>
            <person name="Pelletier E."/>
            <person name="Niang G."/>
            <person name="Scheremetjew M."/>
            <person name="Finn R."/>
            <person name="Kale V."/>
            <person name="Holt S."/>
            <person name="Cochrane G."/>
            <person name="Meng A."/>
            <person name="Brown T."/>
            <person name="Cohen L."/>
        </authorList>
    </citation>
    <scope>NUCLEOTIDE SEQUENCE</scope>
    <source>
        <strain evidence="2">Ras09</strain>
    </source>
</reference>
<sequence>MDDDTQLALNNGGHTNLKLLFLVCDNIALNFRMDSDSFIQTDIFEMLAEPIVAELLTLLSIGEDNYVKFTSEVLNPLVFEMVDRLNNDTYWIRLSNAILMKTRLEFPWQVRRAALQVILHLFSKMGQRCLVILTDIISFLSESLEDENPDVEFTAKEIVRRVESLTGESIQDYLK</sequence>
<dbReference type="GO" id="GO:0030686">
    <property type="term" value="C:90S preribosome"/>
    <property type="evidence" value="ECO:0007669"/>
    <property type="project" value="TreeGrafter"/>
</dbReference>
<dbReference type="GO" id="GO:0045943">
    <property type="term" value="P:positive regulation of transcription by RNA polymerase I"/>
    <property type="evidence" value="ECO:0007669"/>
    <property type="project" value="TreeGrafter"/>
</dbReference>
<keyword evidence="1" id="KW-0690">Ribosome biogenesis</keyword>
<name>A0A7S3FYX5_9SPIT</name>
<evidence type="ECO:0000313" key="2">
    <source>
        <dbReference type="EMBL" id="CAE0236683.1"/>
    </source>
</evidence>
<dbReference type="GO" id="GO:0030515">
    <property type="term" value="F:snoRNA binding"/>
    <property type="evidence" value="ECO:0007669"/>
    <property type="project" value="TreeGrafter"/>
</dbReference>
<dbReference type="Gene3D" id="1.25.10.10">
    <property type="entry name" value="Leucine-rich Repeat Variant"/>
    <property type="match status" value="1"/>
</dbReference>
<keyword evidence="1" id="KW-0539">Nucleus</keyword>
<dbReference type="InterPro" id="IPR011989">
    <property type="entry name" value="ARM-like"/>
</dbReference>
<dbReference type="PANTHER" id="PTHR13457">
    <property type="entry name" value="BAP28"/>
    <property type="match status" value="1"/>
</dbReference>
<dbReference type="GO" id="GO:0032040">
    <property type="term" value="C:small-subunit processome"/>
    <property type="evidence" value="ECO:0007669"/>
    <property type="project" value="TreeGrafter"/>
</dbReference>
<dbReference type="AlphaFoldDB" id="A0A7S3FYX5"/>
<comment type="subcellular location">
    <subcellularLocation>
        <location evidence="1">Nucleus</location>
        <location evidence="1">Nucleolus</location>
    </subcellularLocation>
</comment>
<proteinExistence type="inferred from homology"/>
<dbReference type="EMBL" id="HBIA01017139">
    <property type="protein sequence ID" value="CAE0236683.1"/>
    <property type="molecule type" value="Transcribed_RNA"/>
</dbReference>
<dbReference type="InterPro" id="IPR016024">
    <property type="entry name" value="ARM-type_fold"/>
</dbReference>
<accession>A0A7S3FYX5</accession>
<dbReference type="PANTHER" id="PTHR13457:SF1">
    <property type="entry name" value="HEAT REPEAT-CONTAINING PROTEIN 1"/>
    <property type="match status" value="1"/>
</dbReference>
<keyword evidence="1" id="KW-0687">Ribonucleoprotein</keyword>
<dbReference type="SUPFAM" id="SSF48371">
    <property type="entry name" value="ARM repeat"/>
    <property type="match status" value="1"/>
</dbReference>